<feature type="transmembrane region" description="Helical" evidence="1">
    <location>
        <begin position="137"/>
        <end position="155"/>
    </location>
</feature>
<proteinExistence type="predicted"/>
<reference evidence="3 4" key="1">
    <citation type="journal article" date="2008" name="Int. J. Syst. Evol. Microbiol.">
        <title>Leifsonia pindariensis sp. nov., isolated from the Pindari glacier of the Indian Himalayas, and emended description of the genus Leifsonia.</title>
        <authorList>
            <person name="Reddy G.S."/>
            <person name="Prabagaran S.R."/>
            <person name="Shivaji S."/>
        </authorList>
    </citation>
    <scope>NUCLEOTIDE SEQUENCE [LARGE SCALE GENOMIC DNA]</scope>
    <source>
        <strain evidence="3 4">PON 10</strain>
    </source>
</reference>
<keyword evidence="1" id="KW-0812">Transmembrane</keyword>
<comment type="caution">
    <text evidence="3">The sequence shown here is derived from an EMBL/GenBank/DDBJ whole genome shotgun (WGS) entry which is preliminary data.</text>
</comment>
<dbReference type="RefSeq" id="WP_104475323.1">
    <property type="nucleotide sequence ID" value="NZ_MPZN01000024.1"/>
</dbReference>
<keyword evidence="1" id="KW-0472">Membrane</keyword>
<feature type="transmembrane region" description="Helical" evidence="1">
    <location>
        <begin position="57"/>
        <end position="80"/>
    </location>
</feature>
<dbReference type="InterPro" id="IPR025326">
    <property type="entry name" value="DUF4232"/>
</dbReference>
<dbReference type="Proteomes" id="UP000237755">
    <property type="component" value="Unassembled WGS sequence"/>
</dbReference>
<feature type="transmembrane region" description="Helical" evidence="1">
    <location>
        <begin position="167"/>
        <end position="189"/>
    </location>
</feature>
<sequence>MPRRPAPLTALLPALLVALLWVASDAVAQLGLATPSLVLRTLVRAVAPDTMTVAAAAPWPQGALAGAVWAAAVACAYLLVRGLLRPDRSRSGFAAGWFAVIAAGALVQGVLAVGLAAMGWLDPSARAAFSVEPVQAAAYWGLVWGWLPALLHARLQARRPRGARRPATAAVAAPAVAVALALVALLALVPAGEDAWHRALAAEEPAPEPVPTGTPVPEIAPGEWQLDPEWCTENQLSLAASEPDAAAGSRGMSVIATNVSQAPCVLDGYPDVAFSDQETGLVDVRIQHGSSMGGTDVGPVRLLLGPEQQAVASIAWRAMPTEGLATADWLHLAPYHGGLREMLAFRSDVTGGEVVVGAWRSAT</sequence>
<accession>A0ABX5AVH0</accession>
<evidence type="ECO:0000256" key="1">
    <source>
        <dbReference type="SAM" id="Phobius"/>
    </source>
</evidence>
<dbReference type="Pfam" id="PF14016">
    <property type="entry name" value="DUF4232"/>
    <property type="match status" value="1"/>
</dbReference>
<evidence type="ECO:0000313" key="3">
    <source>
        <dbReference type="EMBL" id="PPL18892.1"/>
    </source>
</evidence>
<organism evidence="3 4">
    <name type="scientific">Microterricola pindariensis</name>
    <dbReference type="NCBI Taxonomy" id="478010"/>
    <lineage>
        <taxon>Bacteria</taxon>
        <taxon>Bacillati</taxon>
        <taxon>Actinomycetota</taxon>
        <taxon>Actinomycetes</taxon>
        <taxon>Micrococcales</taxon>
        <taxon>Microbacteriaceae</taxon>
        <taxon>Microterricola</taxon>
    </lineage>
</organism>
<gene>
    <name evidence="3" type="ORF">GY24_08975</name>
</gene>
<feature type="transmembrane region" description="Helical" evidence="1">
    <location>
        <begin position="92"/>
        <end position="117"/>
    </location>
</feature>
<evidence type="ECO:0000259" key="2">
    <source>
        <dbReference type="Pfam" id="PF14016"/>
    </source>
</evidence>
<evidence type="ECO:0000313" key="4">
    <source>
        <dbReference type="Proteomes" id="UP000237755"/>
    </source>
</evidence>
<name>A0ABX5AVH0_9MICO</name>
<keyword evidence="4" id="KW-1185">Reference proteome</keyword>
<keyword evidence="1" id="KW-1133">Transmembrane helix</keyword>
<dbReference type="EMBL" id="MPZN01000024">
    <property type="protein sequence ID" value="PPL18892.1"/>
    <property type="molecule type" value="Genomic_DNA"/>
</dbReference>
<protein>
    <recommendedName>
        <fullName evidence="2">DUF4232 domain-containing protein</fullName>
    </recommendedName>
</protein>
<feature type="domain" description="DUF4232" evidence="2">
    <location>
        <begin position="231"/>
        <end position="335"/>
    </location>
</feature>